<protein>
    <submittedName>
        <fullName evidence="1">Uncharacterized protein</fullName>
    </submittedName>
</protein>
<evidence type="ECO:0000313" key="2">
    <source>
        <dbReference type="Proteomes" id="UP001201629"/>
    </source>
</evidence>
<comment type="caution">
    <text evidence="1">The sequence shown here is derived from an EMBL/GenBank/DDBJ whole genome shotgun (WGS) entry which is preliminary data.</text>
</comment>
<name>A0ABS9N2J8_9ACTN</name>
<dbReference type="Proteomes" id="UP001201629">
    <property type="component" value="Unassembled WGS sequence"/>
</dbReference>
<reference evidence="1 2" key="1">
    <citation type="submission" date="2022-01" db="EMBL/GenBank/DDBJ databases">
        <authorList>
            <person name="Riesco R."/>
            <person name="Trujillo M.E."/>
        </authorList>
    </citation>
    <scope>NUCLEOTIDE SEQUENCE [LARGE SCALE GENOMIC DNA]</scope>
    <source>
        <strain evidence="1 2">NIE79</strain>
    </source>
</reference>
<organism evidence="1 2">
    <name type="scientific">Micromonospora trifolii</name>
    <dbReference type="NCBI Taxonomy" id="2911208"/>
    <lineage>
        <taxon>Bacteria</taxon>
        <taxon>Bacillati</taxon>
        <taxon>Actinomycetota</taxon>
        <taxon>Actinomycetes</taxon>
        <taxon>Micromonosporales</taxon>
        <taxon>Micromonosporaceae</taxon>
        <taxon>Micromonospora</taxon>
    </lineage>
</organism>
<proteinExistence type="predicted"/>
<evidence type="ECO:0000313" key="1">
    <source>
        <dbReference type="EMBL" id="MCG5444165.1"/>
    </source>
</evidence>
<dbReference type="RefSeq" id="WP_238679321.1">
    <property type="nucleotide sequence ID" value="NZ_JAKKFD010000023.1"/>
</dbReference>
<keyword evidence="2" id="KW-1185">Reference proteome</keyword>
<accession>A0ABS9N2J8</accession>
<dbReference type="EMBL" id="JAKKFD010000023">
    <property type="protein sequence ID" value="MCG5444165.1"/>
    <property type="molecule type" value="Genomic_DNA"/>
</dbReference>
<sequence length="84" mass="8563">MATGAGRAARVTRTGLALVHAGEVVLPAAGSEAEAEQVAEDDRAVIAYHFPVEIEVVAVGGAVDADALADLALARLAEHLDGRF</sequence>
<gene>
    <name evidence="1" type="ORF">NIE79_002310</name>
</gene>